<dbReference type="InterPro" id="IPR003511">
    <property type="entry name" value="HORMA_dom"/>
</dbReference>
<evidence type="ECO:0000256" key="6">
    <source>
        <dbReference type="ARBA" id="ARBA00023306"/>
    </source>
</evidence>
<dbReference type="Proteomes" id="UP001626550">
    <property type="component" value="Unassembled WGS sequence"/>
</dbReference>
<dbReference type="PANTHER" id="PTHR11842:SF11">
    <property type="entry name" value="MITOTIC SPINDLE ASSEMBLY CHECKPOINT PROTEIN MAD2A"/>
    <property type="match status" value="1"/>
</dbReference>
<feature type="domain" description="HORMA" evidence="7">
    <location>
        <begin position="1"/>
        <end position="154"/>
    </location>
</feature>
<dbReference type="SUPFAM" id="SSF56019">
    <property type="entry name" value="The spindle assembly checkpoint protein mad2"/>
    <property type="match status" value="1"/>
</dbReference>
<keyword evidence="5" id="KW-0539">Nucleus</keyword>
<name>A0ABD2Q4W5_9PLAT</name>
<dbReference type="Gene3D" id="3.30.900.10">
    <property type="entry name" value="HORMA domain"/>
    <property type="match status" value="1"/>
</dbReference>
<evidence type="ECO:0000313" key="9">
    <source>
        <dbReference type="Proteomes" id="UP001626550"/>
    </source>
</evidence>
<dbReference type="PROSITE" id="PS50815">
    <property type="entry name" value="HORMA"/>
    <property type="match status" value="1"/>
</dbReference>
<dbReference type="GO" id="GO:0005634">
    <property type="term" value="C:nucleus"/>
    <property type="evidence" value="ECO:0007669"/>
    <property type="project" value="UniProtKB-SubCell"/>
</dbReference>
<dbReference type="GO" id="GO:0051301">
    <property type="term" value="P:cell division"/>
    <property type="evidence" value="ECO:0007669"/>
    <property type="project" value="UniProtKB-KW"/>
</dbReference>
<protein>
    <submittedName>
        <fullName evidence="8">MAD2 mitotic arrest deficient-like 1</fullName>
    </submittedName>
</protein>
<organism evidence="8 9">
    <name type="scientific">Cichlidogyrus casuarinus</name>
    <dbReference type="NCBI Taxonomy" id="1844966"/>
    <lineage>
        <taxon>Eukaryota</taxon>
        <taxon>Metazoa</taxon>
        <taxon>Spiralia</taxon>
        <taxon>Lophotrochozoa</taxon>
        <taxon>Platyhelminthes</taxon>
        <taxon>Monogenea</taxon>
        <taxon>Monopisthocotylea</taxon>
        <taxon>Dactylogyridea</taxon>
        <taxon>Ancyrocephalidae</taxon>
        <taxon>Cichlidogyrus</taxon>
    </lineage>
</organism>
<keyword evidence="4" id="KW-0498">Mitosis</keyword>
<gene>
    <name evidence="8" type="primary">MAD2L1</name>
    <name evidence="8" type="ORF">Ciccas_006736</name>
</gene>
<dbReference type="AlphaFoldDB" id="A0ABD2Q4W5"/>
<evidence type="ECO:0000313" key="8">
    <source>
        <dbReference type="EMBL" id="KAL3314641.1"/>
    </source>
</evidence>
<reference evidence="8 9" key="1">
    <citation type="submission" date="2024-11" db="EMBL/GenBank/DDBJ databases">
        <title>Adaptive evolution of stress response genes in parasites aligns with host niche diversity.</title>
        <authorList>
            <person name="Hahn C."/>
            <person name="Resl P."/>
        </authorList>
    </citation>
    <scope>NUCLEOTIDE SEQUENCE [LARGE SCALE GENOMIC DNA]</scope>
    <source>
        <strain evidence="8">EGGRZ-B1_66</strain>
        <tissue evidence="8">Body</tissue>
    </source>
</reference>
<dbReference type="InterPro" id="IPR045091">
    <property type="entry name" value="Mad2-like"/>
</dbReference>
<dbReference type="EMBL" id="JBJKFK010000941">
    <property type="protein sequence ID" value="KAL3314641.1"/>
    <property type="molecule type" value="Genomic_DNA"/>
</dbReference>
<evidence type="ECO:0000259" key="7">
    <source>
        <dbReference type="PROSITE" id="PS50815"/>
    </source>
</evidence>
<accession>A0ABD2Q4W5</accession>
<dbReference type="PANTHER" id="PTHR11842">
    <property type="entry name" value="MITOTIC SPINDLE ASSEMBLY CHECKPOINT PROTEIN MAD2"/>
    <property type="match status" value="1"/>
</dbReference>
<evidence type="ECO:0000256" key="4">
    <source>
        <dbReference type="ARBA" id="ARBA00022776"/>
    </source>
</evidence>
<sequence>MFKPVEKFEMKLFELRDKEVNNYFDIITNQIRQWSECGALQRIVLVLKEAATGETVERWQFVVEAEDNPENMNANTDTKKIGQQIRDVLRQIFASVALLPTLNSTYSFDLLIYTNKNAAVPEGWDHTGPHLIKNCENIPLKSFSTTVHRVESSVTFKR</sequence>
<dbReference type="Pfam" id="PF02301">
    <property type="entry name" value="HORMA"/>
    <property type="match status" value="1"/>
</dbReference>
<comment type="caution">
    <text evidence="8">The sequence shown here is derived from an EMBL/GenBank/DDBJ whole genome shotgun (WGS) entry which is preliminary data.</text>
</comment>
<evidence type="ECO:0000256" key="3">
    <source>
        <dbReference type="ARBA" id="ARBA00022618"/>
    </source>
</evidence>
<evidence type="ECO:0000256" key="1">
    <source>
        <dbReference type="ARBA" id="ARBA00004123"/>
    </source>
</evidence>
<keyword evidence="9" id="KW-1185">Reference proteome</keyword>
<evidence type="ECO:0000256" key="2">
    <source>
        <dbReference type="ARBA" id="ARBA00010348"/>
    </source>
</evidence>
<comment type="subcellular location">
    <subcellularLocation>
        <location evidence="1">Nucleus</location>
    </subcellularLocation>
</comment>
<keyword evidence="3" id="KW-0132">Cell division</keyword>
<proteinExistence type="inferred from homology"/>
<keyword evidence="6" id="KW-0131">Cell cycle</keyword>
<dbReference type="InterPro" id="IPR036570">
    <property type="entry name" value="HORMA_dom_sf"/>
</dbReference>
<comment type="similarity">
    <text evidence="2">Belongs to the MAD2 family.</text>
</comment>
<evidence type="ECO:0000256" key="5">
    <source>
        <dbReference type="ARBA" id="ARBA00023242"/>
    </source>
</evidence>